<organism evidence="1 2">
    <name type="scientific">Avena sativa</name>
    <name type="common">Oat</name>
    <dbReference type="NCBI Taxonomy" id="4498"/>
    <lineage>
        <taxon>Eukaryota</taxon>
        <taxon>Viridiplantae</taxon>
        <taxon>Streptophyta</taxon>
        <taxon>Embryophyta</taxon>
        <taxon>Tracheophyta</taxon>
        <taxon>Spermatophyta</taxon>
        <taxon>Magnoliopsida</taxon>
        <taxon>Liliopsida</taxon>
        <taxon>Poales</taxon>
        <taxon>Poaceae</taxon>
        <taxon>BOP clade</taxon>
        <taxon>Pooideae</taxon>
        <taxon>Poodae</taxon>
        <taxon>Poeae</taxon>
        <taxon>Poeae Chloroplast Group 1 (Aveneae type)</taxon>
        <taxon>Aveninae</taxon>
        <taxon>Avena</taxon>
    </lineage>
</organism>
<reference evidence="1" key="1">
    <citation type="submission" date="2021-05" db="EMBL/GenBank/DDBJ databases">
        <authorList>
            <person name="Scholz U."/>
            <person name="Mascher M."/>
            <person name="Fiebig A."/>
        </authorList>
    </citation>
    <scope>NUCLEOTIDE SEQUENCE [LARGE SCALE GENOMIC DNA]</scope>
</reference>
<accession>A0ACD5UX11</accession>
<dbReference type="EnsemblPlants" id="AVESA.00010b.r2.2CG0323520.1">
    <property type="protein sequence ID" value="AVESA.00010b.r2.2CG0323520.1.CDS"/>
    <property type="gene ID" value="AVESA.00010b.r2.2CG0323520"/>
</dbReference>
<keyword evidence="2" id="KW-1185">Reference proteome</keyword>
<evidence type="ECO:0000313" key="1">
    <source>
        <dbReference type="EnsemblPlants" id="AVESA.00010b.r2.2CG0323520.1.CDS"/>
    </source>
</evidence>
<evidence type="ECO:0000313" key="2">
    <source>
        <dbReference type="Proteomes" id="UP001732700"/>
    </source>
</evidence>
<proteinExistence type="predicted"/>
<name>A0ACD5UX11_AVESA</name>
<protein>
    <submittedName>
        <fullName evidence="1">Uncharacterized protein</fullName>
    </submittedName>
</protein>
<reference evidence="1" key="2">
    <citation type="submission" date="2025-09" db="UniProtKB">
        <authorList>
            <consortium name="EnsemblPlants"/>
        </authorList>
    </citation>
    <scope>IDENTIFICATION</scope>
</reference>
<sequence length="863" mass="94788">MTKSKNGCLKILICAGAGSDPSAGSDPENDAHADESKAISDKSRWSFRRRSTRHRVLKNSDISEPETLSSSKAKVEIAPSNNVYSSTYSYASEKPIHLEKPDVEKPDEKILHQEKLDEKPLHEEKPDEKPAEKPTDEPADQIIERSIELPDEKITELPSEEPAERTSEKPIEEPTESAVEELDEKPDESISVSSTELKRDETASLAVRSSPHHDEEDHVESAAVVIQSGIRTYNARHELSNHKDLVKLQAVIRGHLVRRQAAESLQCLLAIVKTQGLVRAHQAQKDTLVCSSSEKLLQNGFALKLMDSMSTSKSMNIRCDPSETDATWKWMERWTALILPVTGGHLQENAENSGLVVEKMEEDALHEEKVVPLDSDMSFPKLVPDDVEETLRSSDSSAFVEETLRPSDSIGLKGPECVPEEASRSETNDDPVPELIQGINDDAEQMDDSKIENVVEQSLELSGQQFSQTDLSREASPLPEKSESSSEDIMDPYNLEQSLEMDGRSAARKACNPAFAAAQMKFEELTSNSTVSRSNSSSYVDGPSKLKVQTSHSQDCTSPKQNSHTGIPESAVGRDAKTILAASECGTEISISSTLDSPDRSEADGGEIVMEIGALGGRNYAIENADKDNHVLHSEVKDTSEGVVQPEKEEELNGDVANPAIASDPILEQSHVEPRKPDLHDQIENSVESHARSPEGTPISRTTFAESHGTPSSEVSVNTNKSKSKSKKPKSRVSRRSLTSPSNSVGRSSTDNLSKDYKHAKRESSIKVAKSDNVDQEPRMSNSTPLPSYMQFTESARAKAAALSPKMSPDVQDSNPRKRHSLPITNGKQDTSPRMQRSSSQAQEKVKTNVAVPHNPSDKRWNI</sequence>
<dbReference type="Proteomes" id="UP001732700">
    <property type="component" value="Chromosome 2C"/>
</dbReference>